<dbReference type="Gene3D" id="3.90.550.50">
    <property type="match status" value="1"/>
</dbReference>
<name>A0A8H6QYC2_9EURO</name>
<proteinExistence type="predicted"/>
<organism evidence="1 2">
    <name type="scientific">Aspergillus felis</name>
    <dbReference type="NCBI Taxonomy" id="1287682"/>
    <lineage>
        <taxon>Eukaryota</taxon>
        <taxon>Fungi</taxon>
        <taxon>Dikarya</taxon>
        <taxon>Ascomycota</taxon>
        <taxon>Pezizomycotina</taxon>
        <taxon>Eurotiomycetes</taxon>
        <taxon>Eurotiomycetidae</taxon>
        <taxon>Eurotiales</taxon>
        <taxon>Aspergillaceae</taxon>
        <taxon>Aspergillus</taxon>
        <taxon>Aspergillus subgen. Fumigati</taxon>
    </lineage>
</organism>
<evidence type="ECO:0000313" key="2">
    <source>
        <dbReference type="Proteomes" id="UP000641853"/>
    </source>
</evidence>
<dbReference type="AlphaFoldDB" id="A0A8H6QYC2"/>
<dbReference type="Proteomes" id="UP000641853">
    <property type="component" value="Unassembled WGS sequence"/>
</dbReference>
<dbReference type="PANTHER" id="PTHR10811">
    <property type="entry name" value="FRINGE-RELATED"/>
    <property type="match status" value="1"/>
</dbReference>
<reference evidence="1" key="1">
    <citation type="submission" date="2020-06" db="EMBL/GenBank/DDBJ databases">
        <title>Draft genome sequences of strains closely related to Aspergillus parafelis and Aspergillus hiratsukae.</title>
        <authorList>
            <person name="Dos Santos R.A.C."/>
            <person name="Rivero-Menendez O."/>
            <person name="Steenwyk J.L."/>
            <person name="Mead M.E."/>
            <person name="Goldman G.H."/>
            <person name="Alastruey-Izquierdo A."/>
            <person name="Rokas A."/>
        </authorList>
    </citation>
    <scope>NUCLEOTIDE SEQUENCE</scope>
    <source>
        <strain evidence="1">CNM-CM7691</strain>
    </source>
</reference>
<dbReference type="InterPro" id="IPR006740">
    <property type="entry name" value="DUF604"/>
</dbReference>
<keyword evidence="2" id="KW-1185">Reference proteome</keyword>
<evidence type="ECO:0000313" key="1">
    <source>
        <dbReference type="EMBL" id="KAF7181659.1"/>
    </source>
</evidence>
<dbReference type="EMBL" id="JACBAG010001806">
    <property type="protein sequence ID" value="KAF7181659.1"/>
    <property type="molecule type" value="Genomic_DNA"/>
</dbReference>
<protein>
    <recommendedName>
        <fullName evidence="3">Glycosyltransferase family 31 protein</fullName>
    </recommendedName>
</protein>
<gene>
    <name evidence="1" type="ORF">CNMCM7691_000956</name>
</gene>
<dbReference type="Pfam" id="PF04646">
    <property type="entry name" value="DUF604"/>
    <property type="match status" value="1"/>
</dbReference>
<dbReference type="FunFam" id="3.90.550.50:FF:000031">
    <property type="entry name" value="Uncharacterized protein"/>
    <property type="match status" value="1"/>
</dbReference>
<accession>A0A8H6QYC2</accession>
<comment type="caution">
    <text evidence="1">The sequence shown here is derived from an EMBL/GenBank/DDBJ whole genome shotgun (WGS) entry which is preliminary data.</text>
</comment>
<evidence type="ECO:0008006" key="3">
    <source>
        <dbReference type="Google" id="ProtNLM"/>
    </source>
</evidence>
<sequence length="482" mass="54522">MQRLHHSFRQLRHASSLKIFALAAAFILVSASLVFYSRPASPSDIDLALSLPSSNDDIENKGTCYVDLDFLRSQGYNSSAKYARLEIAVRRTENFTGFSDTLPIRFPAYQKIRLDTVEQQAPLSPEICSPAVTIQAPLPVAPPNASHILFGVATTLNRLDDSLPAFAHWAGGTDARIYALVDSEVSWEIRRVQQRANELDIRLTIIQSDDDRLDQYFSLLRVMLKHRDASTRWSVLIDDDTFFPSMRNLVDRLATYDSTKPQYIGAVTEDLAQMFSWSYMAFGGAGVFLSIPLLEELNKVYDDCNSIKTTGDRRVARCIYTYTHTKLTWDRDLYQLDLRGDASGFYESGRPLPLSVHHWKSWFQADMVGLGQVAAICGDACQLHRWRLKDNWFLVNGFSMIKYTSPGNVDLMEKTWEDSRYRGGDGFAFSLGPFRPKDEGKVSFRLRNATRQAGSVRQVYIHDLGPENPPEVVEVVWKTASG</sequence>